<comment type="caution">
    <text evidence="1">The sequence shown here is derived from an EMBL/GenBank/DDBJ whole genome shotgun (WGS) entry which is preliminary data.</text>
</comment>
<proteinExistence type="predicted"/>
<gene>
    <name evidence="1" type="ORF">Sradi_3936000</name>
</gene>
<reference evidence="1" key="2">
    <citation type="journal article" date="2024" name="Plant">
        <title>Genomic evolution and insights into agronomic trait innovations of Sesamum species.</title>
        <authorList>
            <person name="Miao H."/>
            <person name="Wang L."/>
            <person name="Qu L."/>
            <person name="Liu H."/>
            <person name="Sun Y."/>
            <person name="Le M."/>
            <person name="Wang Q."/>
            <person name="Wei S."/>
            <person name="Zheng Y."/>
            <person name="Lin W."/>
            <person name="Duan Y."/>
            <person name="Cao H."/>
            <person name="Xiong S."/>
            <person name="Wang X."/>
            <person name="Wei L."/>
            <person name="Li C."/>
            <person name="Ma Q."/>
            <person name="Ju M."/>
            <person name="Zhao R."/>
            <person name="Li G."/>
            <person name="Mu C."/>
            <person name="Tian Q."/>
            <person name="Mei H."/>
            <person name="Zhang T."/>
            <person name="Gao T."/>
            <person name="Zhang H."/>
        </authorList>
    </citation>
    <scope>NUCLEOTIDE SEQUENCE</scope>
    <source>
        <strain evidence="1">G02</strain>
    </source>
</reference>
<reference evidence="1" key="1">
    <citation type="submission" date="2020-06" db="EMBL/GenBank/DDBJ databases">
        <authorList>
            <person name="Li T."/>
            <person name="Hu X."/>
            <person name="Zhang T."/>
            <person name="Song X."/>
            <person name="Zhang H."/>
            <person name="Dai N."/>
            <person name="Sheng W."/>
            <person name="Hou X."/>
            <person name="Wei L."/>
        </authorList>
    </citation>
    <scope>NUCLEOTIDE SEQUENCE</scope>
    <source>
        <strain evidence="1">G02</strain>
        <tissue evidence="1">Leaf</tissue>
    </source>
</reference>
<dbReference type="CDD" id="cd09272">
    <property type="entry name" value="RNase_HI_RT_Ty1"/>
    <property type="match status" value="1"/>
</dbReference>
<dbReference type="EMBL" id="JACGWJ010000017">
    <property type="protein sequence ID" value="KAL0354891.1"/>
    <property type="molecule type" value="Genomic_DNA"/>
</dbReference>
<protein>
    <submittedName>
        <fullName evidence="1">Retrovirus-related Pol polyprotein from transposon TNT 1-94</fullName>
    </submittedName>
</protein>
<name>A0AAW2PK64_SESRA</name>
<dbReference type="PANTHER" id="PTHR11439:SF521">
    <property type="entry name" value="RNA-DIRECTED DNA POLYMERASE"/>
    <property type="match status" value="1"/>
</dbReference>
<organism evidence="1">
    <name type="scientific">Sesamum radiatum</name>
    <name type="common">Black benniseed</name>
    <dbReference type="NCBI Taxonomy" id="300843"/>
    <lineage>
        <taxon>Eukaryota</taxon>
        <taxon>Viridiplantae</taxon>
        <taxon>Streptophyta</taxon>
        <taxon>Embryophyta</taxon>
        <taxon>Tracheophyta</taxon>
        <taxon>Spermatophyta</taxon>
        <taxon>Magnoliopsida</taxon>
        <taxon>eudicotyledons</taxon>
        <taxon>Gunneridae</taxon>
        <taxon>Pentapetalae</taxon>
        <taxon>asterids</taxon>
        <taxon>lamiids</taxon>
        <taxon>Lamiales</taxon>
        <taxon>Pedaliaceae</taxon>
        <taxon>Sesamum</taxon>
    </lineage>
</organism>
<evidence type="ECO:0000313" key="1">
    <source>
        <dbReference type="EMBL" id="KAL0354891.1"/>
    </source>
</evidence>
<dbReference type="PANTHER" id="PTHR11439">
    <property type="entry name" value="GAG-POL-RELATED RETROTRANSPOSON"/>
    <property type="match status" value="1"/>
</dbReference>
<accession>A0AAW2PK64</accession>
<sequence>MYIMNCTRPDIAYAVNKLSRFTSNPSKNHWKGLIRVLRYLKYTSNYGLHYMRYPAVLEGYSDANWISDSKDTKSTSGYVFTIGGGAVSWKSSKQTCIARSTMESEFIALDKAGEEAEWLRNFLEDIPCWTKPVPAIMIHCDSQSAIERAQSGMYNGKSRHIRRRHNTIRQLISSGIISIDYIKSKENLADPLTKGLSRDQVYCLSRGMGLKPDN</sequence>
<dbReference type="AlphaFoldDB" id="A0AAW2PK64"/>